<dbReference type="PROSITE" id="PS50005">
    <property type="entry name" value="TPR"/>
    <property type="match status" value="4"/>
</dbReference>
<feature type="repeat" description="TPR" evidence="3">
    <location>
        <begin position="577"/>
        <end position="610"/>
    </location>
</feature>
<protein>
    <submittedName>
        <fullName evidence="6">Membrane protein</fullName>
    </submittedName>
</protein>
<dbReference type="PANTHER" id="PTHR44227">
    <property type="match status" value="1"/>
</dbReference>
<gene>
    <name evidence="6" type="ORF">MELA_02075</name>
</gene>
<dbReference type="AlphaFoldDB" id="A0A564ZK25"/>
<evidence type="ECO:0000313" key="6">
    <source>
        <dbReference type="EMBL" id="VUZ85690.1"/>
    </source>
</evidence>
<dbReference type="PROSITE" id="PS50293">
    <property type="entry name" value="TPR_REGION"/>
    <property type="match status" value="1"/>
</dbReference>
<dbReference type="Proteomes" id="UP000334340">
    <property type="component" value="Unassembled WGS sequence"/>
</dbReference>
<feature type="transmembrane region" description="Helical" evidence="4">
    <location>
        <begin position="240"/>
        <end position="258"/>
    </location>
</feature>
<dbReference type="Gene3D" id="1.25.40.10">
    <property type="entry name" value="Tetratricopeptide repeat domain"/>
    <property type="match status" value="2"/>
</dbReference>
<dbReference type="SUPFAM" id="SSF48452">
    <property type="entry name" value="TPR-like"/>
    <property type="match status" value="2"/>
</dbReference>
<evidence type="ECO:0000313" key="7">
    <source>
        <dbReference type="Proteomes" id="UP000334340"/>
    </source>
</evidence>
<feature type="domain" description="Glycosyltransferase RgtA/B/C/D-like" evidence="5">
    <location>
        <begin position="88"/>
        <end position="208"/>
    </location>
</feature>
<keyword evidence="1" id="KW-0677">Repeat</keyword>
<evidence type="ECO:0000256" key="2">
    <source>
        <dbReference type="ARBA" id="ARBA00022803"/>
    </source>
</evidence>
<feature type="repeat" description="TPR" evidence="3">
    <location>
        <begin position="437"/>
        <end position="470"/>
    </location>
</feature>
<keyword evidence="4" id="KW-1133">Transmembrane helix</keyword>
<keyword evidence="4" id="KW-0472">Membrane</keyword>
<dbReference type="InterPro" id="IPR038731">
    <property type="entry name" value="RgtA/B/C-like"/>
</dbReference>
<evidence type="ECO:0000256" key="4">
    <source>
        <dbReference type="SAM" id="Phobius"/>
    </source>
</evidence>
<dbReference type="Pfam" id="PF13231">
    <property type="entry name" value="PMT_2"/>
    <property type="match status" value="1"/>
</dbReference>
<feature type="transmembrane region" description="Helical" evidence="4">
    <location>
        <begin position="316"/>
        <end position="334"/>
    </location>
</feature>
<keyword evidence="4" id="KW-0812">Transmembrane</keyword>
<reference evidence="6 7" key="1">
    <citation type="submission" date="2019-07" db="EMBL/GenBank/DDBJ databases">
        <authorList>
            <person name="Cremers G."/>
        </authorList>
    </citation>
    <scope>NUCLEOTIDE SEQUENCE [LARGE SCALE GENOMIC DNA]</scope>
</reference>
<dbReference type="InterPro" id="IPR011990">
    <property type="entry name" value="TPR-like_helical_dom_sf"/>
</dbReference>
<dbReference type="InterPro" id="IPR019734">
    <property type="entry name" value="TPR_rpt"/>
</dbReference>
<feature type="transmembrane region" description="Helical" evidence="4">
    <location>
        <begin position="17"/>
        <end position="37"/>
    </location>
</feature>
<evidence type="ECO:0000259" key="5">
    <source>
        <dbReference type="Pfam" id="PF13231"/>
    </source>
</evidence>
<feature type="repeat" description="TPR" evidence="3">
    <location>
        <begin position="543"/>
        <end position="576"/>
    </location>
</feature>
<organism evidence="6 7">
    <name type="scientific">Candidatus Methylomirabilis lanthanidiphila</name>
    <dbReference type="NCBI Taxonomy" id="2211376"/>
    <lineage>
        <taxon>Bacteria</taxon>
        <taxon>Candidatus Methylomirabilota</taxon>
        <taxon>Candidatus Methylomirabilia</taxon>
        <taxon>Candidatus Methylomirabilales</taxon>
        <taxon>Candidatus Methylomirabilaceae</taxon>
        <taxon>Candidatus Methylomirabilis</taxon>
    </lineage>
</organism>
<name>A0A564ZK25_9BACT</name>
<proteinExistence type="predicted"/>
<dbReference type="Pfam" id="PF13432">
    <property type="entry name" value="TPR_16"/>
    <property type="match status" value="2"/>
</dbReference>
<evidence type="ECO:0000256" key="1">
    <source>
        <dbReference type="ARBA" id="ARBA00022737"/>
    </source>
</evidence>
<evidence type="ECO:0000256" key="3">
    <source>
        <dbReference type="PROSITE-ProRule" id="PRU00339"/>
    </source>
</evidence>
<dbReference type="SMART" id="SM00028">
    <property type="entry name" value="TPR"/>
    <property type="match status" value="6"/>
</dbReference>
<dbReference type="EMBL" id="CABIKM010000031">
    <property type="protein sequence ID" value="VUZ85690.1"/>
    <property type="molecule type" value="Genomic_DNA"/>
</dbReference>
<sequence>MRRLAGRPGTAPATTPVWLRPAPVVLLLAGLIILAYLNSLSNEFVFDDLGLIAKRPSIRNLWNVPALLGFYGDAAYRPLRTVSHALDYSLFGLNPVGYRAVNIALHIFNSALVFSLFRTLLGNARPALLAAVLFAVHPVQTESVAYISGRRDLLFSLFYLLGVIWYIRYRETDQPRYLALTGAGYLLSLMSKEMGITLPILCVGYDIIRSIPAGKAAGPATSWRLMAEGVRTALRRNSRLYAAGAGGLLLLVVYYAFIANPSQQREMYGGGLWPTVLTSARIFAHYLKLLVFPLTLNADYSFNAFPISHSLFEARVILAVIVLGGTWWGIYRLLSLDRWAAFGGLWFFVTLLPVSQIIPHHEIVAEHYLYLPSAGFFLTAGALAERIMARQRQQTAIVAAFAVLVVLLGIRTAVRNRDWRDSETLWTKTIRTAPESARAHTNVGEIALRKGRFQEAYQEFRTALEIKPDDAVNHDNLAVVLLRHGQLDEAEQHLRASLEIWPDYPKAHVNLGLIHLNRRQLDEAAREFEIALGSNRITPGFRAEILTNRGIVAALQGKLDEAEQRFADAVRIAPDSADAHANLGKAYLEKGMIQEAIARLIEAVKLRESDPRFHYFLGEAYYRQGQKELALVEVTKALSLRTDFPEARALRQKIGEERPSGRGMRG</sequence>
<feature type="transmembrane region" description="Helical" evidence="4">
    <location>
        <begin position="367"/>
        <end position="384"/>
    </location>
</feature>
<dbReference type="Pfam" id="PF13374">
    <property type="entry name" value="TPR_10"/>
    <property type="match status" value="1"/>
</dbReference>
<dbReference type="Pfam" id="PF13414">
    <property type="entry name" value="TPR_11"/>
    <property type="match status" value="1"/>
</dbReference>
<dbReference type="UniPathway" id="UPA00378"/>
<dbReference type="InterPro" id="IPR052346">
    <property type="entry name" value="O-mannosyl-transferase_TMTC"/>
</dbReference>
<feature type="transmembrane region" description="Helical" evidence="4">
    <location>
        <begin position="396"/>
        <end position="414"/>
    </location>
</feature>
<feature type="transmembrane region" description="Helical" evidence="4">
    <location>
        <begin position="341"/>
        <end position="361"/>
    </location>
</feature>
<keyword evidence="2 3" id="KW-0802">TPR repeat</keyword>
<feature type="transmembrane region" description="Helical" evidence="4">
    <location>
        <begin position="153"/>
        <end position="169"/>
    </location>
</feature>
<feature type="repeat" description="TPR" evidence="3">
    <location>
        <begin position="611"/>
        <end position="644"/>
    </location>
</feature>
<keyword evidence="7" id="KW-1185">Reference proteome</keyword>
<accession>A0A564ZK25</accession>
<dbReference type="PANTHER" id="PTHR44227:SF3">
    <property type="entry name" value="PROTEIN O-MANNOSYL-TRANSFERASE TMTC4"/>
    <property type="match status" value="1"/>
</dbReference>
<feature type="transmembrane region" description="Helical" evidence="4">
    <location>
        <begin position="96"/>
        <end position="116"/>
    </location>
</feature>